<keyword evidence="1" id="KW-0472">Membrane</keyword>
<dbReference type="EMBL" id="CP019471">
    <property type="protein sequence ID" value="UQC73521.1"/>
    <property type="molecule type" value="Genomic_DNA"/>
</dbReference>
<sequence>SESEFTIYSNIIYYLLTKNKRVIRNILALEVYNIINSVNFSYTILIILRKITNRISFLFILTVIYINSYSLYECLVKLRIIKEKRLIINIIALK</sequence>
<keyword evidence="3" id="KW-1185">Reference proteome</keyword>
<organism evidence="2 3">
    <name type="scientific">Colletotrichum lupini</name>
    <dbReference type="NCBI Taxonomy" id="145971"/>
    <lineage>
        <taxon>Eukaryota</taxon>
        <taxon>Fungi</taxon>
        <taxon>Dikarya</taxon>
        <taxon>Ascomycota</taxon>
        <taxon>Pezizomycotina</taxon>
        <taxon>Sordariomycetes</taxon>
        <taxon>Hypocreomycetidae</taxon>
        <taxon>Glomerellales</taxon>
        <taxon>Glomerellaceae</taxon>
        <taxon>Colletotrichum</taxon>
        <taxon>Colletotrichum acutatum species complex</taxon>
    </lineage>
</organism>
<evidence type="ECO:0000313" key="3">
    <source>
        <dbReference type="Proteomes" id="UP000830671"/>
    </source>
</evidence>
<keyword evidence="1" id="KW-1133">Transmembrane helix</keyword>
<keyword evidence="1" id="KW-0812">Transmembrane</keyword>
<gene>
    <name evidence="2" type="ORF">CLUP02_00166</name>
</gene>
<protein>
    <submittedName>
        <fullName evidence="2">Uncharacterized protein</fullName>
    </submittedName>
</protein>
<dbReference type="KEGG" id="clup:CLUP02_00166"/>
<name>A0A9Q8W7X4_9PEZI</name>
<dbReference type="Proteomes" id="UP000830671">
    <property type="component" value="Chromosome 1"/>
</dbReference>
<dbReference type="GeneID" id="73334228"/>
<accession>A0A9Q8W7X4</accession>
<feature type="transmembrane region" description="Helical" evidence="1">
    <location>
        <begin position="54"/>
        <end position="75"/>
    </location>
</feature>
<dbReference type="RefSeq" id="XP_049135175.1">
    <property type="nucleotide sequence ID" value="XM_049279218.1"/>
</dbReference>
<reference evidence="2" key="1">
    <citation type="journal article" date="2021" name="Mol. Plant Microbe Interact.">
        <title>Complete Genome Sequence of the Plant-Pathogenic Fungus Colletotrichum lupini.</title>
        <authorList>
            <person name="Baroncelli R."/>
            <person name="Pensec F."/>
            <person name="Da Lio D."/>
            <person name="Boufleur T."/>
            <person name="Vicente I."/>
            <person name="Sarrocco S."/>
            <person name="Picot A."/>
            <person name="Baraldi E."/>
            <person name="Sukno S."/>
            <person name="Thon M."/>
            <person name="Le Floch G."/>
        </authorList>
    </citation>
    <scope>NUCLEOTIDE SEQUENCE</scope>
    <source>
        <strain evidence="2">IMI 504893</strain>
    </source>
</reference>
<feature type="non-terminal residue" evidence="2">
    <location>
        <position position="1"/>
    </location>
</feature>
<proteinExistence type="predicted"/>
<feature type="transmembrane region" description="Helical" evidence="1">
    <location>
        <begin position="26"/>
        <end position="48"/>
    </location>
</feature>
<evidence type="ECO:0000313" key="2">
    <source>
        <dbReference type="EMBL" id="UQC73521.1"/>
    </source>
</evidence>
<evidence type="ECO:0000256" key="1">
    <source>
        <dbReference type="SAM" id="Phobius"/>
    </source>
</evidence>
<dbReference type="AlphaFoldDB" id="A0A9Q8W7X4"/>